<name>A0A4Q7M335_9MICO</name>
<dbReference type="InterPro" id="IPR028096">
    <property type="entry name" value="EfeO_Cupredoxin"/>
</dbReference>
<dbReference type="Gene3D" id="1.20.1420.20">
    <property type="entry name" value="M75 peptidase, HXXE motif"/>
    <property type="match status" value="1"/>
</dbReference>
<feature type="chain" id="PRO_5039246344" evidence="4">
    <location>
        <begin position="30"/>
        <end position="409"/>
    </location>
</feature>
<evidence type="ECO:0000256" key="1">
    <source>
        <dbReference type="ARBA" id="ARBA00004418"/>
    </source>
</evidence>
<dbReference type="CDD" id="cd14656">
    <property type="entry name" value="Imelysin-like_EfeO"/>
    <property type="match status" value="1"/>
</dbReference>
<gene>
    <name evidence="7" type="ORF">EV386_2032</name>
</gene>
<dbReference type="InterPro" id="IPR034981">
    <property type="entry name" value="Imelysin-like_EfeO/Algp7"/>
</dbReference>
<dbReference type="Proteomes" id="UP000293852">
    <property type="component" value="Unassembled WGS sequence"/>
</dbReference>
<dbReference type="AlphaFoldDB" id="A0A4Q7M335"/>
<keyword evidence="8" id="KW-1185">Reference proteome</keyword>
<accession>A0A4Q7M335</accession>
<dbReference type="InterPro" id="IPR018976">
    <property type="entry name" value="Imelysin-like"/>
</dbReference>
<reference evidence="7 8" key="1">
    <citation type="submission" date="2019-02" db="EMBL/GenBank/DDBJ databases">
        <title>Sequencing the genomes of 1000 actinobacteria strains.</title>
        <authorList>
            <person name="Klenk H.-P."/>
        </authorList>
    </citation>
    <scope>NUCLEOTIDE SEQUENCE [LARGE SCALE GENOMIC DNA]</scope>
    <source>
        <strain evidence="7 8">DSM 16932</strain>
    </source>
</reference>
<evidence type="ECO:0000256" key="4">
    <source>
        <dbReference type="SAM" id="SignalP"/>
    </source>
</evidence>
<feature type="domain" description="EfeO-type cupredoxin-like" evidence="6">
    <location>
        <begin position="23"/>
        <end position="126"/>
    </location>
</feature>
<evidence type="ECO:0000313" key="8">
    <source>
        <dbReference type="Proteomes" id="UP000293852"/>
    </source>
</evidence>
<proteinExistence type="inferred from homology"/>
<dbReference type="GO" id="GO:0042597">
    <property type="term" value="C:periplasmic space"/>
    <property type="evidence" value="ECO:0007669"/>
    <property type="project" value="UniProtKB-SubCell"/>
</dbReference>
<evidence type="ECO:0000256" key="2">
    <source>
        <dbReference type="ARBA" id="ARBA00005989"/>
    </source>
</evidence>
<evidence type="ECO:0000259" key="5">
    <source>
        <dbReference type="Pfam" id="PF09375"/>
    </source>
</evidence>
<evidence type="ECO:0000256" key="3">
    <source>
        <dbReference type="ARBA" id="ARBA00022729"/>
    </source>
</evidence>
<dbReference type="PANTHER" id="PTHR39192:SF1">
    <property type="entry name" value="IRON UPTAKE SYSTEM COMPONENT EFEO"/>
    <property type="match status" value="1"/>
</dbReference>
<keyword evidence="3 4" id="KW-0732">Signal</keyword>
<dbReference type="PROSITE" id="PS51257">
    <property type="entry name" value="PROKAR_LIPOPROTEIN"/>
    <property type="match status" value="1"/>
</dbReference>
<dbReference type="InterPro" id="IPR050894">
    <property type="entry name" value="EfeM/EfeO_iron_uptake"/>
</dbReference>
<dbReference type="NCBIfam" id="NF041757">
    <property type="entry name" value="EfeO"/>
    <property type="match status" value="1"/>
</dbReference>
<evidence type="ECO:0000259" key="6">
    <source>
        <dbReference type="Pfam" id="PF13473"/>
    </source>
</evidence>
<feature type="signal peptide" evidence="4">
    <location>
        <begin position="1"/>
        <end position="29"/>
    </location>
</feature>
<comment type="caution">
    <text evidence="7">The sequence shown here is derived from an EMBL/GenBank/DDBJ whole genome shotgun (WGS) entry which is preliminary data.</text>
</comment>
<comment type="subcellular location">
    <subcellularLocation>
        <location evidence="1">Periplasm</location>
    </subcellularLocation>
</comment>
<dbReference type="PANTHER" id="PTHR39192">
    <property type="entry name" value="IRON UPTAKE SYSTEM COMPONENT EFEO"/>
    <property type="match status" value="1"/>
</dbReference>
<dbReference type="EMBL" id="SGWX01000001">
    <property type="protein sequence ID" value="RZS61721.1"/>
    <property type="molecule type" value="Genomic_DNA"/>
</dbReference>
<dbReference type="InterPro" id="IPR053377">
    <property type="entry name" value="Iron_uptake_EfeM/EfeO"/>
</dbReference>
<feature type="domain" description="Imelysin-like" evidence="5">
    <location>
        <begin position="157"/>
        <end position="403"/>
    </location>
</feature>
<evidence type="ECO:0000313" key="7">
    <source>
        <dbReference type="EMBL" id="RZS61721.1"/>
    </source>
</evidence>
<dbReference type="InterPro" id="IPR038352">
    <property type="entry name" value="Imelysin_sf"/>
</dbReference>
<dbReference type="Pfam" id="PF09375">
    <property type="entry name" value="Peptidase_M75"/>
    <property type="match status" value="1"/>
</dbReference>
<sequence>MPRMTPTRQPRPLRTLPLIGLAAVALATAACTPNTPADASGDGEGPVTITVASTADACTLSATSAPSGNVVFSVTNNGDDVTEFYLLAEDGLRIVSEVENIGPGLSRDLVLTAKPGAYQTACKPGMVGDGIRAPFTVTDSGADVAPTGEVADQIAQATTAYVAYVKDQTEQLLAGTQDFVDAYTSGDDEAARELYAPTRVHWERIEPVAESFGDLDPRMDLREADLEDGQEWTGWHLLEKDLWQPEPDANGGEAYTPLTDAQRTQYADQLLADTQELYDRVHAADFPEAIDAAAIGNGAKGLLDEVATGKVTGEEEIWSHTDLWDFQANVDGARVAFEGLRDVVEAKDAALAGQLDTRFADLQTLLDGYTQGDGFVTYTDLSEDQVKELAAAVDALGEPLSKLTAAVVL</sequence>
<dbReference type="Pfam" id="PF13473">
    <property type="entry name" value="Cupredoxin_1"/>
    <property type="match status" value="1"/>
</dbReference>
<protein>
    <submittedName>
        <fullName evidence="7">Iron uptake system component EfeO</fullName>
    </submittedName>
</protein>
<comment type="similarity">
    <text evidence="2">Belongs to the EfeM/EfeO family.</text>
</comment>
<organism evidence="7 8">
    <name type="scientific">Xylanimonas ulmi</name>
    <dbReference type="NCBI Taxonomy" id="228973"/>
    <lineage>
        <taxon>Bacteria</taxon>
        <taxon>Bacillati</taxon>
        <taxon>Actinomycetota</taxon>
        <taxon>Actinomycetes</taxon>
        <taxon>Micrococcales</taxon>
        <taxon>Promicromonosporaceae</taxon>
        <taxon>Xylanimonas</taxon>
    </lineage>
</organism>